<evidence type="ECO:0000256" key="1">
    <source>
        <dbReference type="SAM" id="Phobius"/>
    </source>
</evidence>
<evidence type="ECO:0000313" key="2">
    <source>
        <dbReference type="EMBL" id="OGM32714.1"/>
    </source>
</evidence>
<dbReference type="EMBL" id="MGGP01000013">
    <property type="protein sequence ID" value="OGM32714.1"/>
    <property type="molecule type" value="Genomic_DNA"/>
</dbReference>
<proteinExistence type="predicted"/>
<evidence type="ECO:0000313" key="3">
    <source>
        <dbReference type="Proteomes" id="UP000178870"/>
    </source>
</evidence>
<keyword evidence="1" id="KW-1133">Transmembrane helix</keyword>
<comment type="caution">
    <text evidence="2">The sequence shown here is derived from an EMBL/GenBank/DDBJ whole genome shotgun (WGS) entry which is preliminary data.</text>
</comment>
<name>A0A1F7YZU9_9BACT</name>
<gene>
    <name evidence="2" type="ORF">A2803_01515</name>
</gene>
<organism evidence="2 3">
    <name type="scientific">Candidatus Woesebacteria bacterium RIFCSPHIGHO2_01_FULL_44_21</name>
    <dbReference type="NCBI Taxonomy" id="1802503"/>
    <lineage>
        <taxon>Bacteria</taxon>
        <taxon>Candidatus Woeseibacteriota</taxon>
    </lineage>
</organism>
<keyword evidence="1" id="KW-0812">Transmembrane</keyword>
<feature type="transmembrane region" description="Helical" evidence="1">
    <location>
        <begin position="33"/>
        <end position="57"/>
    </location>
</feature>
<accession>A0A1F7YZU9</accession>
<dbReference type="Pfam" id="PF18895">
    <property type="entry name" value="T4SS_pilin"/>
    <property type="match status" value="1"/>
</dbReference>
<dbReference type="Proteomes" id="UP000178870">
    <property type="component" value="Unassembled WGS sequence"/>
</dbReference>
<keyword evidence="1" id="KW-0472">Membrane</keyword>
<protein>
    <submittedName>
        <fullName evidence="2">Uncharacterized protein</fullName>
    </submittedName>
</protein>
<sequence>MTFLSTVFAGSGSLVIRDPGIGNISGFTLTNIVSWAVTAIIVIAGLIFFFMLIIGGLRWILSGGDKAATESARGQITAALIGLVIVFSAWAIAQLIQAVFGVEILNLTIPAIGQGGS</sequence>
<feature type="transmembrane region" description="Helical" evidence="1">
    <location>
        <begin position="78"/>
        <end position="100"/>
    </location>
</feature>
<dbReference type="AlphaFoldDB" id="A0A1F7YZU9"/>
<dbReference type="InterPro" id="IPR043993">
    <property type="entry name" value="T4SS_pilin"/>
</dbReference>
<reference evidence="2 3" key="1">
    <citation type="journal article" date="2016" name="Nat. Commun.">
        <title>Thousands of microbial genomes shed light on interconnected biogeochemical processes in an aquifer system.</title>
        <authorList>
            <person name="Anantharaman K."/>
            <person name="Brown C.T."/>
            <person name="Hug L.A."/>
            <person name="Sharon I."/>
            <person name="Castelle C.J."/>
            <person name="Probst A.J."/>
            <person name="Thomas B.C."/>
            <person name="Singh A."/>
            <person name="Wilkins M.J."/>
            <person name="Karaoz U."/>
            <person name="Brodie E.L."/>
            <person name="Williams K.H."/>
            <person name="Hubbard S.S."/>
            <person name="Banfield J.F."/>
        </authorList>
    </citation>
    <scope>NUCLEOTIDE SEQUENCE [LARGE SCALE GENOMIC DNA]</scope>
</reference>